<reference evidence="1 2" key="1">
    <citation type="submission" date="2017-02" db="EMBL/GenBank/DDBJ databases">
        <authorList>
            <person name="Peterson S.W."/>
        </authorList>
    </citation>
    <scope>NUCLEOTIDE SEQUENCE [LARGE SCALE GENOMIC DNA]</scope>
    <source>
        <strain evidence="1 2">DSM 21749</strain>
    </source>
</reference>
<dbReference type="OrthoDB" id="6964423at2"/>
<protein>
    <submittedName>
        <fullName evidence="1">Uncharacterized protein</fullName>
    </submittedName>
</protein>
<evidence type="ECO:0000313" key="2">
    <source>
        <dbReference type="Proteomes" id="UP000190061"/>
    </source>
</evidence>
<accession>A0A1T4NRB2</accession>
<evidence type="ECO:0000313" key="1">
    <source>
        <dbReference type="EMBL" id="SJZ81769.1"/>
    </source>
</evidence>
<name>A0A1T4NRB2_9GAMM</name>
<sequence length="228" mass="25820">MPEPRRTESRTVPARESVVRVEMAPDSEFHMLIGGPYEQDGEQHRYGHTAVRIKTPVSDTVFDFGRYGATTGDFGAEGEGILRVWSNFGKYIAGENVLDRTTTAYVYRIFSRHTRPAAAFFEGHVAGGRRREDLELGRSYLRVFQLQQSYHALGPNCTTISLDAASAIWPTYEEGSMEYMDPGAVLSFAERAALKLYGTPDRLFLPENLQRFLDDEPPIRVDRKETYP</sequence>
<proteinExistence type="predicted"/>
<gene>
    <name evidence="1" type="ORF">SAMN02745674_00871</name>
</gene>
<dbReference type="AlphaFoldDB" id="A0A1T4NRB2"/>
<organism evidence="1 2">
    <name type="scientific">Lysobacter spongiicola DSM 21749</name>
    <dbReference type="NCBI Taxonomy" id="1122188"/>
    <lineage>
        <taxon>Bacteria</taxon>
        <taxon>Pseudomonadati</taxon>
        <taxon>Pseudomonadota</taxon>
        <taxon>Gammaproteobacteria</taxon>
        <taxon>Lysobacterales</taxon>
        <taxon>Lysobacteraceae</taxon>
        <taxon>Novilysobacter</taxon>
    </lineage>
</organism>
<dbReference type="RefSeq" id="WP_078757505.1">
    <property type="nucleotide sequence ID" value="NZ_FUXP01000002.1"/>
</dbReference>
<keyword evidence="2" id="KW-1185">Reference proteome</keyword>
<dbReference type="STRING" id="1122188.SAMN02745674_00871"/>
<dbReference type="Proteomes" id="UP000190061">
    <property type="component" value="Unassembled WGS sequence"/>
</dbReference>
<dbReference type="EMBL" id="FUXP01000002">
    <property type="protein sequence ID" value="SJZ81769.1"/>
    <property type="molecule type" value="Genomic_DNA"/>
</dbReference>